<evidence type="ECO:0000313" key="9">
    <source>
        <dbReference type="EMBL" id="TVY24697.1"/>
    </source>
</evidence>
<dbReference type="InterPro" id="IPR013332">
    <property type="entry name" value="KPR_N"/>
</dbReference>
<dbReference type="InterPro" id="IPR008927">
    <property type="entry name" value="6-PGluconate_DH-like_C_sf"/>
</dbReference>
<dbReference type="SUPFAM" id="SSF48179">
    <property type="entry name" value="6-phosphogluconate dehydrogenase C-terminal domain-like"/>
    <property type="match status" value="1"/>
</dbReference>
<dbReference type="InterPro" id="IPR036291">
    <property type="entry name" value="NAD(P)-bd_dom_sf"/>
</dbReference>
<dbReference type="GO" id="GO:0015940">
    <property type="term" value="P:pantothenate biosynthetic process"/>
    <property type="evidence" value="ECO:0007669"/>
    <property type="project" value="InterPro"/>
</dbReference>
<organism evidence="9 10">
    <name type="scientific">Lachnellula hyalina</name>
    <dbReference type="NCBI Taxonomy" id="1316788"/>
    <lineage>
        <taxon>Eukaryota</taxon>
        <taxon>Fungi</taxon>
        <taxon>Dikarya</taxon>
        <taxon>Ascomycota</taxon>
        <taxon>Pezizomycotina</taxon>
        <taxon>Leotiomycetes</taxon>
        <taxon>Helotiales</taxon>
        <taxon>Lachnaceae</taxon>
        <taxon>Lachnellula</taxon>
    </lineage>
</organism>
<evidence type="ECO:0000313" key="10">
    <source>
        <dbReference type="Proteomes" id="UP000431533"/>
    </source>
</evidence>
<evidence type="ECO:0000256" key="2">
    <source>
        <dbReference type="ARBA" id="ARBA00013014"/>
    </source>
</evidence>
<comment type="caution">
    <text evidence="9">The sequence shown here is derived from an EMBL/GenBank/DDBJ whole genome shotgun (WGS) entry which is preliminary data.</text>
</comment>
<dbReference type="OrthoDB" id="73846at2759"/>
<dbReference type="Gene3D" id="3.40.50.720">
    <property type="entry name" value="NAD(P)-binding Rossmann-like Domain"/>
    <property type="match status" value="1"/>
</dbReference>
<proteinExistence type="inferred from homology"/>
<evidence type="ECO:0000256" key="1">
    <source>
        <dbReference type="ARBA" id="ARBA00007870"/>
    </source>
</evidence>
<dbReference type="EMBL" id="QGMH01000121">
    <property type="protein sequence ID" value="TVY24697.1"/>
    <property type="molecule type" value="Genomic_DNA"/>
</dbReference>
<dbReference type="EC" id="1.1.1.169" evidence="2 6"/>
<comment type="function">
    <text evidence="6">Catalyzes the NADPH-dependent reduction of ketopantoate into pantoic acid.</text>
</comment>
<dbReference type="Pfam" id="PF02558">
    <property type="entry name" value="ApbA"/>
    <property type="match status" value="1"/>
</dbReference>
<evidence type="ECO:0000256" key="3">
    <source>
        <dbReference type="ARBA" id="ARBA00022857"/>
    </source>
</evidence>
<evidence type="ECO:0000256" key="4">
    <source>
        <dbReference type="ARBA" id="ARBA00023002"/>
    </source>
</evidence>
<name>A0A8H8TY99_9HELO</name>
<dbReference type="Pfam" id="PF08546">
    <property type="entry name" value="ApbA_C"/>
    <property type="match status" value="1"/>
</dbReference>
<accession>A0A8H8TY99</accession>
<dbReference type="SUPFAM" id="SSF51735">
    <property type="entry name" value="NAD(P)-binding Rossmann-fold domains"/>
    <property type="match status" value="1"/>
</dbReference>
<dbReference type="GO" id="GO:0050661">
    <property type="term" value="F:NADP binding"/>
    <property type="evidence" value="ECO:0007669"/>
    <property type="project" value="TreeGrafter"/>
</dbReference>
<feature type="domain" description="Ketopantoate reductase C-terminal" evidence="8">
    <location>
        <begin position="199"/>
        <end position="333"/>
    </location>
</feature>
<reference evidence="9 10" key="1">
    <citation type="submission" date="2018-05" db="EMBL/GenBank/DDBJ databases">
        <title>Genome sequencing and assembly of the regulated plant pathogen Lachnellula willkommii and related sister species for the development of diagnostic species identification markers.</title>
        <authorList>
            <person name="Giroux E."/>
            <person name="Bilodeau G."/>
        </authorList>
    </citation>
    <scope>NUCLEOTIDE SEQUENCE [LARGE SCALE GENOMIC DNA]</scope>
    <source>
        <strain evidence="9 10">CBS 185.66</strain>
    </source>
</reference>
<gene>
    <name evidence="9" type="primary">BEA2</name>
    <name evidence="9" type="ORF">LHYA1_G006654</name>
</gene>
<dbReference type="PANTHER" id="PTHR43765">
    <property type="entry name" value="2-DEHYDROPANTOATE 2-REDUCTASE-RELATED"/>
    <property type="match status" value="1"/>
</dbReference>
<comment type="similarity">
    <text evidence="1 6">Belongs to the ketopantoate reductase family.</text>
</comment>
<dbReference type="RefSeq" id="XP_031003485.1">
    <property type="nucleotide sequence ID" value="XM_031151589.1"/>
</dbReference>
<dbReference type="InterPro" id="IPR013328">
    <property type="entry name" value="6PGD_dom2"/>
</dbReference>
<feature type="domain" description="Ketopantoate reductase N-terminal" evidence="7">
    <location>
        <begin position="11"/>
        <end position="169"/>
    </location>
</feature>
<dbReference type="InterPro" id="IPR050838">
    <property type="entry name" value="Ketopantoate_reductase"/>
</dbReference>
<sequence>MYSPPPGPPRIHILGVGNLGRLFAHALANTPNPPPITLILHRPSLLSDWESAGRSISITTHGLTNSAGVYDIEEPIHSGSGMIENLIVATKTLHTAKALEAVKHRLNAQSTVLFTQNGMGTTEEVTRLIFPEDARRPNYLAAITSHGVYSEGPFRSVFAGQAHVSVGLVSGSSAKSRYLLDQIVAAKLLNATEFESRELRLLQLEKLVINAMINPLTVVYNCRNGELLKRSDIMSVMRDLLAEASQVVSSLPELRTREDGGNDVAERFSNENLKAKVLDVAEKTAANTSSMLQDFRAGRETEVGYINGYISKRGKELGINVGNNERIVEMVQKRKVVEDE</sequence>
<dbReference type="Proteomes" id="UP000431533">
    <property type="component" value="Unassembled WGS sequence"/>
</dbReference>
<comment type="catalytic activity">
    <reaction evidence="6">
        <text>(R)-pantoate + NADP(+) = 2-dehydropantoate + NADPH + H(+)</text>
        <dbReference type="Rhea" id="RHEA:16233"/>
        <dbReference type="ChEBI" id="CHEBI:11561"/>
        <dbReference type="ChEBI" id="CHEBI:15378"/>
        <dbReference type="ChEBI" id="CHEBI:15980"/>
        <dbReference type="ChEBI" id="CHEBI:57783"/>
        <dbReference type="ChEBI" id="CHEBI:58349"/>
        <dbReference type="EC" id="1.1.1.169"/>
    </reaction>
</comment>
<dbReference type="GO" id="GO:0008677">
    <property type="term" value="F:2-dehydropantoate 2-reductase activity"/>
    <property type="evidence" value="ECO:0007669"/>
    <property type="project" value="UniProtKB-EC"/>
</dbReference>
<keyword evidence="3 6" id="KW-0521">NADP</keyword>
<keyword evidence="4 6" id="KW-0560">Oxidoreductase</keyword>
<evidence type="ECO:0000259" key="8">
    <source>
        <dbReference type="Pfam" id="PF08546"/>
    </source>
</evidence>
<dbReference type="GO" id="GO:0005739">
    <property type="term" value="C:mitochondrion"/>
    <property type="evidence" value="ECO:0007669"/>
    <property type="project" value="TreeGrafter"/>
</dbReference>
<dbReference type="NCBIfam" id="TIGR00745">
    <property type="entry name" value="apbA_panE"/>
    <property type="match status" value="1"/>
</dbReference>
<dbReference type="AlphaFoldDB" id="A0A8H8TY99"/>
<dbReference type="InterPro" id="IPR003710">
    <property type="entry name" value="ApbA"/>
</dbReference>
<dbReference type="PANTHER" id="PTHR43765:SF2">
    <property type="entry name" value="2-DEHYDROPANTOATE 2-REDUCTASE"/>
    <property type="match status" value="1"/>
</dbReference>
<dbReference type="Gene3D" id="1.10.1040.10">
    <property type="entry name" value="N-(1-d-carboxylethyl)-l-norvaline Dehydrogenase, domain 2"/>
    <property type="match status" value="1"/>
</dbReference>
<evidence type="ECO:0000256" key="5">
    <source>
        <dbReference type="ARBA" id="ARBA00032024"/>
    </source>
</evidence>
<dbReference type="InterPro" id="IPR013752">
    <property type="entry name" value="KPA_reductase"/>
</dbReference>
<keyword evidence="10" id="KW-1185">Reference proteome</keyword>
<evidence type="ECO:0000259" key="7">
    <source>
        <dbReference type="Pfam" id="PF02558"/>
    </source>
</evidence>
<protein>
    <recommendedName>
        <fullName evidence="2 6">2-dehydropantoate 2-reductase</fullName>
        <ecNumber evidence="2 6">1.1.1.169</ecNumber>
    </recommendedName>
    <alternativeName>
        <fullName evidence="5 6">Ketopantoate reductase</fullName>
    </alternativeName>
</protein>
<evidence type="ECO:0000256" key="6">
    <source>
        <dbReference type="RuleBase" id="RU362068"/>
    </source>
</evidence>
<dbReference type="GeneID" id="41986852"/>